<dbReference type="AlphaFoldDB" id="D6ZAQ6"/>
<dbReference type="Proteomes" id="UP000002247">
    <property type="component" value="Chromosome"/>
</dbReference>
<reference evidence="1 2" key="1">
    <citation type="journal article" date="2010" name="Stand. Genomic Sci.">
        <title>Complete genome sequence of Segniliparus rotundus type strain (CDC 1076).</title>
        <authorList>
            <person name="Sikorski J."/>
            <person name="Lapidus A."/>
            <person name="Copeland A."/>
            <person name="Misra M."/>
            <person name="Glavina Del Rio T."/>
            <person name="Nolan M."/>
            <person name="Lucas S."/>
            <person name="Chen F."/>
            <person name="Tice H."/>
            <person name="Cheng J.F."/>
            <person name="Jando M."/>
            <person name="Schneider S."/>
            <person name="Bruce D."/>
            <person name="Goodwin L."/>
            <person name="Pitluck S."/>
            <person name="Liolios K."/>
            <person name="Mikhailova N."/>
            <person name="Pati A."/>
            <person name="Ivanova N."/>
            <person name="Mavromatis K."/>
            <person name="Chen A."/>
            <person name="Palaniappan K."/>
            <person name="Chertkov O."/>
            <person name="Land M."/>
            <person name="Hauser L."/>
            <person name="Chang Y.J."/>
            <person name="Jeffries C.D."/>
            <person name="Brettin T."/>
            <person name="Detter J.C."/>
            <person name="Han C."/>
            <person name="Rohde M."/>
            <person name="Goker M."/>
            <person name="Bristow J."/>
            <person name="Eisen J.A."/>
            <person name="Markowitz V."/>
            <person name="Hugenholtz P."/>
            <person name="Kyrpides N.C."/>
            <person name="Klenk H.P."/>
        </authorList>
    </citation>
    <scope>NUCLEOTIDE SEQUENCE [LARGE SCALE GENOMIC DNA]</scope>
    <source>
        <strain evidence="2">ATCC BAA-972 / CDC 1076 / CIP 108378 / DSM 44985 / JCM 13578</strain>
    </source>
</reference>
<protein>
    <submittedName>
        <fullName evidence="1">Uncharacterized protein</fullName>
    </submittedName>
</protein>
<evidence type="ECO:0000313" key="2">
    <source>
        <dbReference type="Proteomes" id="UP000002247"/>
    </source>
</evidence>
<evidence type="ECO:0000313" key="1">
    <source>
        <dbReference type="EMBL" id="ADG98792.1"/>
    </source>
</evidence>
<dbReference type="EMBL" id="CP001958">
    <property type="protein sequence ID" value="ADG98792.1"/>
    <property type="molecule type" value="Genomic_DNA"/>
</dbReference>
<dbReference type="KEGG" id="srt:Srot_2344"/>
<accession>D6ZAQ6</accession>
<keyword evidence="2" id="KW-1185">Reference proteome</keyword>
<dbReference type="RefSeq" id="WP_013139242.1">
    <property type="nucleotide sequence ID" value="NC_014168.1"/>
</dbReference>
<proteinExistence type="predicted"/>
<sequence>MTTMIAAGEPSDSRFTHALQAIREAKASLVELAVEADDDAAAQALRAVARLQHAEKVCLGAGHWWRRSAA</sequence>
<name>D6ZAQ6_SEGRD</name>
<organism evidence="1 2">
    <name type="scientific">Segniliparus rotundus (strain ATCC BAA-972 / CDC 1076 / CIP 108378 / DSM 44985 / JCM 13578)</name>
    <dbReference type="NCBI Taxonomy" id="640132"/>
    <lineage>
        <taxon>Bacteria</taxon>
        <taxon>Bacillati</taxon>
        <taxon>Actinomycetota</taxon>
        <taxon>Actinomycetes</taxon>
        <taxon>Mycobacteriales</taxon>
        <taxon>Segniliparaceae</taxon>
        <taxon>Segniliparus</taxon>
    </lineage>
</organism>
<dbReference type="STRING" id="640132.Srot_2344"/>
<dbReference type="HOGENOM" id="CLU_2755575_0_0_11"/>
<gene>
    <name evidence="1" type="ordered locus">Srot_2344</name>
</gene>